<evidence type="ECO:0000313" key="3">
    <source>
        <dbReference type="Proteomes" id="UP000321720"/>
    </source>
</evidence>
<dbReference type="SUPFAM" id="SSF52113">
    <property type="entry name" value="BRCT domain"/>
    <property type="match status" value="1"/>
</dbReference>
<evidence type="ECO:0000313" key="2">
    <source>
        <dbReference type="EMBL" id="GEL93699.1"/>
    </source>
</evidence>
<dbReference type="EMBL" id="BJWG01000001">
    <property type="protein sequence ID" value="GEL93699.1"/>
    <property type="molecule type" value="Genomic_DNA"/>
</dbReference>
<dbReference type="InterPro" id="IPR001357">
    <property type="entry name" value="BRCT_dom"/>
</dbReference>
<sequence>MALNFTSIDFETANSTRSSVCAVGMARVRDGRVVETYRRLVCPPQGAYAFTNTWIHGIGPEDVVAAPTWDDLLPEVVAFIGADVLVAHNASFDGSVFSRASQECGCAVSGLTFVCTLRLARALLALGSYSLPFVAHELGLPAFDHHEAGADAGVAAEVAVALAARAGVDDIDDLADLGGSTGWRHGARVGAAVASVEDWVGVAAGGALDGEAVCFTGTLRTMQRSTAQAVVAALGGRADASVTKSTSVLVAGELDPRTFRPGATMSAKLAKAFRLAGEGQAIRVMTEAEFLEFVDITPDEVAGVKTRGLRSLS</sequence>
<dbReference type="PANTHER" id="PTHR30231">
    <property type="entry name" value="DNA POLYMERASE III SUBUNIT EPSILON"/>
    <property type="match status" value="1"/>
</dbReference>
<accession>A0A511J7K8</accession>
<dbReference type="Gene3D" id="3.30.420.10">
    <property type="entry name" value="Ribonuclease H-like superfamily/Ribonuclease H"/>
    <property type="match status" value="1"/>
</dbReference>
<feature type="domain" description="BRCT" evidence="1">
    <location>
        <begin position="203"/>
        <end position="260"/>
    </location>
</feature>
<dbReference type="GO" id="GO:0008408">
    <property type="term" value="F:3'-5' exonuclease activity"/>
    <property type="evidence" value="ECO:0007669"/>
    <property type="project" value="TreeGrafter"/>
</dbReference>
<dbReference type="GO" id="GO:0003676">
    <property type="term" value="F:nucleic acid binding"/>
    <property type="evidence" value="ECO:0007669"/>
    <property type="project" value="InterPro"/>
</dbReference>
<dbReference type="InterPro" id="IPR036420">
    <property type="entry name" value="BRCT_dom_sf"/>
</dbReference>
<dbReference type="GO" id="GO:0005829">
    <property type="term" value="C:cytosol"/>
    <property type="evidence" value="ECO:0007669"/>
    <property type="project" value="TreeGrafter"/>
</dbReference>
<gene>
    <name evidence="2" type="ORF">CCO02nite_03570</name>
</gene>
<keyword evidence="3" id="KW-1185">Reference proteome</keyword>
<protein>
    <recommendedName>
        <fullName evidence="1">BRCT domain-containing protein</fullName>
    </recommendedName>
</protein>
<dbReference type="Pfam" id="PF00929">
    <property type="entry name" value="RNase_T"/>
    <property type="match status" value="1"/>
</dbReference>
<dbReference type="SMART" id="SM00479">
    <property type="entry name" value="EXOIII"/>
    <property type="match status" value="1"/>
</dbReference>
<dbReference type="InterPro" id="IPR013520">
    <property type="entry name" value="Ribonucl_H"/>
</dbReference>
<dbReference type="AlphaFoldDB" id="A0A511J7K8"/>
<dbReference type="Gene3D" id="3.40.50.10190">
    <property type="entry name" value="BRCT domain"/>
    <property type="match status" value="1"/>
</dbReference>
<dbReference type="InterPro" id="IPR036397">
    <property type="entry name" value="RNaseH_sf"/>
</dbReference>
<comment type="caution">
    <text evidence="2">The sequence shown here is derived from an EMBL/GenBank/DDBJ whole genome shotgun (WGS) entry which is preliminary data.</text>
</comment>
<proteinExistence type="predicted"/>
<dbReference type="CDD" id="cd17748">
    <property type="entry name" value="BRCT_DNA_ligase_like"/>
    <property type="match status" value="1"/>
</dbReference>
<dbReference type="Pfam" id="PF00533">
    <property type="entry name" value="BRCT"/>
    <property type="match status" value="1"/>
</dbReference>
<reference evidence="2 3" key="1">
    <citation type="submission" date="2019-07" db="EMBL/GenBank/DDBJ databases">
        <title>Whole genome shotgun sequence of Cellulomonas composti NBRC 100758.</title>
        <authorList>
            <person name="Hosoyama A."/>
            <person name="Uohara A."/>
            <person name="Ohji S."/>
            <person name="Ichikawa N."/>
        </authorList>
    </citation>
    <scope>NUCLEOTIDE SEQUENCE [LARGE SCALE GENOMIC DNA]</scope>
    <source>
        <strain evidence="2 3">NBRC 100758</strain>
    </source>
</reference>
<dbReference type="OrthoDB" id="9803913at2"/>
<dbReference type="SUPFAM" id="SSF53098">
    <property type="entry name" value="Ribonuclease H-like"/>
    <property type="match status" value="1"/>
</dbReference>
<dbReference type="Proteomes" id="UP000321720">
    <property type="component" value="Unassembled WGS sequence"/>
</dbReference>
<organism evidence="2 3">
    <name type="scientific">Cellulomonas composti</name>
    <dbReference type="NCBI Taxonomy" id="266130"/>
    <lineage>
        <taxon>Bacteria</taxon>
        <taxon>Bacillati</taxon>
        <taxon>Actinomycetota</taxon>
        <taxon>Actinomycetes</taxon>
        <taxon>Micrococcales</taxon>
        <taxon>Cellulomonadaceae</taxon>
        <taxon>Cellulomonas</taxon>
    </lineage>
</organism>
<evidence type="ECO:0000259" key="1">
    <source>
        <dbReference type="PROSITE" id="PS50172"/>
    </source>
</evidence>
<dbReference type="InterPro" id="IPR012337">
    <property type="entry name" value="RNaseH-like_sf"/>
</dbReference>
<dbReference type="RefSeq" id="WP_146841297.1">
    <property type="nucleotide sequence ID" value="NZ_BJWG01000001.1"/>
</dbReference>
<name>A0A511J7K8_9CELL</name>
<dbReference type="PANTHER" id="PTHR30231:SF42">
    <property type="entry name" value="EXONUCLEASE"/>
    <property type="match status" value="1"/>
</dbReference>
<dbReference type="PROSITE" id="PS50172">
    <property type="entry name" value="BRCT"/>
    <property type="match status" value="1"/>
</dbReference>